<dbReference type="PRINTS" id="PR00032">
    <property type="entry name" value="HTHARAC"/>
</dbReference>
<proteinExistence type="predicted"/>
<dbReference type="Gene3D" id="1.10.10.60">
    <property type="entry name" value="Homeodomain-like"/>
    <property type="match status" value="1"/>
</dbReference>
<dbReference type="InterPro" id="IPR018060">
    <property type="entry name" value="HTH_AraC"/>
</dbReference>
<dbReference type="Pfam" id="PF12833">
    <property type="entry name" value="HTH_18"/>
    <property type="match status" value="1"/>
</dbReference>
<evidence type="ECO:0000313" key="5">
    <source>
        <dbReference type="EMBL" id="RSY85503.1"/>
    </source>
</evidence>
<comment type="caution">
    <text evidence="5">The sequence shown here is derived from an EMBL/GenBank/DDBJ whole genome shotgun (WGS) entry which is preliminary data.</text>
</comment>
<evidence type="ECO:0000256" key="3">
    <source>
        <dbReference type="ARBA" id="ARBA00023163"/>
    </source>
</evidence>
<dbReference type="SMART" id="SM00342">
    <property type="entry name" value="HTH_ARAC"/>
    <property type="match status" value="1"/>
</dbReference>
<dbReference type="GO" id="GO:0043565">
    <property type="term" value="F:sequence-specific DNA binding"/>
    <property type="evidence" value="ECO:0007669"/>
    <property type="project" value="InterPro"/>
</dbReference>
<dbReference type="InterPro" id="IPR020449">
    <property type="entry name" value="Tscrpt_reg_AraC-type_HTH"/>
</dbReference>
<evidence type="ECO:0000259" key="4">
    <source>
        <dbReference type="PROSITE" id="PS01124"/>
    </source>
</evidence>
<protein>
    <submittedName>
        <fullName evidence="5">AraC family transcriptional regulator</fullName>
    </submittedName>
</protein>
<dbReference type="InterPro" id="IPR009057">
    <property type="entry name" value="Homeodomain-like_sf"/>
</dbReference>
<dbReference type="AlphaFoldDB" id="A0A430G3N9"/>
<dbReference type="PANTHER" id="PTHR46796">
    <property type="entry name" value="HTH-TYPE TRANSCRIPTIONAL ACTIVATOR RHAS-RELATED"/>
    <property type="match status" value="1"/>
</dbReference>
<dbReference type="SUPFAM" id="SSF46689">
    <property type="entry name" value="Homeodomain-like"/>
    <property type="match status" value="2"/>
</dbReference>
<evidence type="ECO:0000313" key="6">
    <source>
        <dbReference type="Proteomes" id="UP000287746"/>
    </source>
</evidence>
<dbReference type="EMBL" id="QQYZ01000008">
    <property type="protein sequence ID" value="RSY85503.1"/>
    <property type="molecule type" value="Genomic_DNA"/>
</dbReference>
<evidence type="ECO:0000256" key="2">
    <source>
        <dbReference type="ARBA" id="ARBA00023125"/>
    </source>
</evidence>
<organism evidence="5 6">
    <name type="scientific">Sphingomonas koreensis</name>
    <dbReference type="NCBI Taxonomy" id="93064"/>
    <lineage>
        <taxon>Bacteria</taxon>
        <taxon>Pseudomonadati</taxon>
        <taxon>Pseudomonadota</taxon>
        <taxon>Alphaproteobacteria</taxon>
        <taxon>Sphingomonadales</taxon>
        <taxon>Sphingomonadaceae</taxon>
        <taxon>Sphingomonas</taxon>
    </lineage>
</organism>
<dbReference type="InterPro" id="IPR018062">
    <property type="entry name" value="HTH_AraC-typ_CS"/>
</dbReference>
<reference evidence="5 6" key="1">
    <citation type="submission" date="2018-07" db="EMBL/GenBank/DDBJ databases">
        <title>Genomic and Epidemiologic Investigation of an Indolent Hospital Outbreak.</title>
        <authorList>
            <person name="Johnson R.C."/>
            <person name="Deming C."/>
            <person name="Conlan S."/>
            <person name="Zellmer C.J."/>
            <person name="Michelin A.V."/>
            <person name="Lee-Lin S."/>
            <person name="Thomas P.J."/>
            <person name="Park M."/>
            <person name="Weingarten R.A."/>
            <person name="Less J."/>
            <person name="Dekker J.P."/>
            <person name="Frank K.M."/>
            <person name="Musser K.A."/>
            <person name="Mcquiston J.R."/>
            <person name="Henderson D.K."/>
            <person name="Lau A.F."/>
            <person name="Palmore T.N."/>
            <person name="Segre J.A."/>
        </authorList>
    </citation>
    <scope>NUCLEOTIDE SEQUENCE [LARGE SCALE GENOMIC DNA]</scope>
    <source>
        <strain evidence="5 6">SK-CDC1_0717</strain>
    </source>
</reference>
<accession>A0A430G3N9</accession>
<sequence>MTSARTQESRSRSARIGCPADGGRFMRASCAARIDVERAALRPIDDAGDTVSSRVPALLCDVEMTVTCASVVAGGRIELQASAKRIGLAVMIEGATCFAIDGVDVDVGVRVSAGQAILNAHLNPVMGTCRAAGRVVRLSLPRNAAQAWASEVHGGARRLARAAFVFQADAGLAALGNSGCESMQAGTAIQAVIAALASHEGIDVACPPSRSISLARRRLDADPSRAWDLDDLARGVGVTPITLQRGFRDCVGLTVASYAQRIRLSEARTRLASARETRPVSAIAHAAGFASVTAFTRAYQRVFGETPTKTRADHARFPRRVHIESD</sequence>
<dbReference type="InterPro" id="IPR050204">
    <property type="entry name" value="AraC_XylS_family_regulators"/>
</dbReference>
<keyword evidence="3" id="KW-0804">Transcription</keyword>
<keyword evidence="1" id="KW-0805">Transcription regulation</keyword>
<dbReference type="Proteomes" id="UP000287746">
    <property type="component" value="Unassembled WGS sequence"/>
</dbReference>
<feature type="domain" description="HTH araC/xylS-type" evidence="4">
    <location>
        <begin position="213"/>
        <end position="313"/>
    </location>
</feature>
<name>A0A430G3N9_9SPHN</name>
<keyword evidence="2" id="KW-0238">DNA-binding</keyword>
<dbReference type="GO" id="GO:0003700">
    <property type="term" value="F:DNA-binding transcription factor activity"/>
    <property type="evidence" value="ECO:0007669"/>
    <property type="project" value="InterPro"/>
</dbReference>
<dbReference type="PROSITE" id="PS00041">
    <property type="entry name" value="HTH_ARAC_FAMILY_1"/>
    <property type="match status" value="1"/>
</dbReference>
<dbReference type="PROSITE" id="PS01124">
    <property type="entry name" value="HTH_ARAC_FAMILY_2"/>
    <property type="match status" value="1"/>
</dbReference>
<gene>
    <name evidence="5" type="ORF">DAH66_10580</name>
</gene>
<evidence type="ECO:0000256" key="1">
    <source>
        <dbReference type="ARBA" id="ARBA00023015"/>
    </source>
</evidence>